<dbReference type="EMBL" id="JAKWBI020000142">
    <property type="protein sequence ID" value="KAJ2901690.1"/>
    <property type="molecule type" value="Genomic_DNA"/>
</dbReference>
<proteinExistence type="predicted"/>
<evidence type="ECO:0000256" key="5">
    <source>
        <dbReference type="SAM" id="Coils"/>
    </source>
</evidence>
<evidence type="ECO:0000256" key="4">
    <source>
        <dbReference type="PROSITE-ProRule" id="PRU00723"/>
    </source>
</evidence>
<keyword evidence="1 4" id="KW-0479">Metal-binding</keyword>
<dbReference type="PANTHER" id="PTHR37543">
    <property type="entry name" value="CCCH ZINC FINGER DNA BINDING PROTEIN (AFU_ORTHOLOGUE AFUA_5G12760)"/>
    <property type="match status" value="1"/>
</dbReference>
<dbReference type="InterPro" id="IPR036855">
    <property type="entry name" value="Znf_CCCH_sf"/>
</dbReference>
<dbReference type="InterPro" id="IPR057683">
    <property type="entry name" value="DUF7923"/>
</dbReference>
<feature type="coiled-coil region" evidence="5">
    <location>
        <begin position="93"/>
        <end position="141"/>
    </location>
</feature>
<sequence length="563" mass="62926">MANFFPLSQTQRPGGTIQQTPPPPGLAFGLPNNMNGYGHHGSQSTLGGLAGLAGNNTTSPGAGSAQAPPPNLPAYQERLETFQRVDQQRNEFIRELITNYQDMSRKYNEALDDLHSEQQSRRNLQQEMRELKDSMELTKGVNSRLIDANPFAFVVIDGDGAIFNDELLSRGADGGTEAAHRLNRGIRNHLNATYTDAHVEDWRIMVQLVLNMEGLARKLFACKIIDDVEVLYQFGVGFSRSQHLFSFVDVGQGKERADHKVREMFTFMARMPQCKHLYFGPCHDNGYLPFLEPILRDRDMQARTTLFEATPAEPGYRMFSRVTFENVFRSENLPARPQMGFMANTVTSVAAIAIRRGSELAATNNSNSNISTNNTNNTNNTNMATAVDPSTASNSPPPPKNATPNPSSWAAMSKGAGTGKTIDIAPAKKPPRKYMLLNKDYERLDEQLPPQQSQYQKKFADRIKDKNCCNNFHLKGYCSNGDGCNFQHGERLSAGEQIVLRHKARSIKCNSGSWCEDFDCPYGHRCKFGGKDCGHDDCRFFDTHHVDSRANVKKYEDGTYEQV</sequence>
<dbReference type="Proteomes" id="UP001201980">
    <property type="component" value="Unassembled WGS sequence"/>
</dbReference>
<reference evidence="8" key="1">
    <citation type="submission" date="2022-07" db="EMBL/GenBank/DDBJ databases">
        <title>Draft genome sequence of Zalerion maritima ATCC 34329, a (micro)plastics degrading marine fungus.</title>
        <authorList>
            <person name="Paco A."/>
            <person name="Goncalves M.F.M."/>
            <person name="Rocha-Santos T.A.P."/>
            <person name="Alves A."/>
        </authorList>
    </citation>
    <scope>NUCLEOTIDE SEQUENCE</scope>
    <source>
        <strain evidence="8">ATCC 34329</strain>
    </source>
</reference>
<comment type="caution">
    <text evidence="8">The sequence shown here is derived from an EMBL/GenBank/DDBJ whole genome shotgun (WGS) entry which is preliminary data.</text>
</comment>
<dbReference type="PANTHER" id="PTHR37543:SF1">
    <property type="entry name" value="CCCH ZINC FINGER DNA BINDING PROTEIN (AFU_ORTHOLOGUE AFUA_5G12760)"/>
    <property type="match status" value="1"/>
</dbReference>
<dbReference type="SUPFAM" id="SSF90229">
    <property type="entry name" value="CCCH zinc finger"/>
    <property type="match status" value="1"/>
</dbReference>
<feature type="domain" description="C3H1-type" evidence="7">
    <location>
        <begin position="463"/>
        <end position="491"/>
    </location>
</feature>
<dbReference type="InterPro" id="IPR057654">
    <property type="entry name" value="Znf-CCCH_tandem"/>
</dbReference>
<organism evidence="8 9">
    <name type="scientific">Zalerion maritima</name>
    <dbReference type="NCBI Taxonomy" id="339359"/>
    <lineage>
        <taxon>Eukaryota</taxon>
        <taxon>Fungi</taxon>
        <taxon>Dikarya</taxon>
        <taxon>Ascomycota</taxon>
        <taxon>Pezizomycotina</taxon>
        <taxon>Sordariomycetes</taxon>
        <taxon>Lulworthiomycetidae</taxon>
        <taxon>Lulworthiales</taxon>
        <taxon>Lulworthiaceae</taxon>
        <taxon>Zalerion</taxon>
    </lineage>
</organism>
<accession>A0AAD5RRP5</accession>
<feature type="compositionally biased region" description="Low complexity" evidence="6">
    <location>
        <begin position="9"/>
        <end position="19"/>
    </location>
</feature>
<dbReference type="Pfam" id="PF25540">
    <property type="entry name" value="DUF7923"/>
    <property type="match status" value="1"/>
</dbReference>
<gene>
    <name evidence="8" type="ORF">MKZ38_001560</name>
</gene>
<name>A0AAD5RRP5_9PEZI</name>
<keyword evidence="2 4" id="KW-0863">Zinc-finger</keyword>
<evidence type="ECO:0000313" key="8">
    <source>
        <dbReference type="EMBL" id="KAJ2901690.1"/>
    </source>
</evidence>
<dbReference type="AlphaFoldDB" id="A0AAD5RRP5"/>
<keyword evidence="3 4" id="KW-0862">Zinc</keyword>
<dbReference type="Pfam" id="PF25542">
    <property type="entry name" value="zf-CCCH_12"/>
    <property type="match status" value="1"/>
</dbReference>
<feature type="compositionally biased region" description="Low complexity" evidence="6">
    <location>
        <begin position="363"/>
        <end position="382"/>
    </location>
</feature>
<protein>
    <recommendedName>
        <fullName evidence="7">C3H1-type domain-containing protein</fullName>
    </recommendedName>
</protein>
<evidence type="ECO:0000256" key="1">
    <source>
        <dbReference type="ARBA" id="ARBA00022723"/>
    </source>
</evidence>
<feature type="region of interest" description="Disordered" evidence="6">
    <location>
        <begin position="363"/>
        <end position="426"/>
    </location>
</feature>
<evidence type="ECO:0000256" key="3">
    <source>
        <dbReference type="ARBA" id="ARBA00022833"/>
    </source>
</evidence>
<dbReference type="PROSITE" id="PS50103">
    <property type="entry name" value="ZF_C3H1"/>
    <property type="match status" value="1"/>
</dbReference>
<evidence type="ECO:0000313" key="9">
    <source>
        <dbReference type="Proteomes" id="UP001201980"/>
    </source>
</evidence>
<keyword evidence="5" id="KW-0175">Coiled coil</keyword>
<evidence type="ECO:0000259" key="7">
    <source>
        <dbReference type="PROSITE" id="PS50103"/>
    </source>
</evidence>
<feature type="region of interest" description="Disordered" evidence="6">
    <location>
        <begin position="1"/>
        <end position="73"/>
    </location>
</feature>
<keyword evidence="9" id="KW-1185">Reference proteome</keyword>
<evidence type="ECO:0000256" key="2">
    <source>
        <dbReference type="ARBA" id="ARBA00022771"/>
    </source>
</evidence>
<evidence type="ECO:0000256" key="6">
    <source>
        <dbReference type="SAM" id="MobiDB-lite"/>
    </source>
</evidence>
<dbReference type="Pfam" id="PF25543">
    <property type="entry name" value="zf-CCCH_tandem"/>
    <property type="match status" value="1"/>
</dbReference>
<feature type="compositionally biased region" description="Low complexity" evidence="6">
    <location>
        <begin position="52"/>
        <end position="66"/>
    </location>
</feature>
<dbReference type="GO" id="GO:0008270">
    <property type="term" value="F:zinc ion binding"/>
    <property type="evidence" value="ECO:0007669"/>
    <property type="project" value="UniProtKB-KW"/>
</dbReference>
<feature type="zinc finger region" description="C3H1-type" evidence="4">
    <location>
        <begin position="463"/>
        <end position="491"/>
    </location>
</feature>
<dbReference type="InterPro" id="IPR000571">
    <property type="entry name" value="Znf_CCCH"/>
</dbReference>